<name>A0AAE4B7C1_9RHOB</name>
<dbReference type="Gene3D" id="3.90.1140.10">
    <property type="entry name" value="Cyclic phosphodiesterase"/>
    <property type="match status" value="1"/>
</dbReference>
<dbReference type="InterPro" id="IPR009389">
    <property type="entry name" value="DUF1045"/>
</dbReference>
<dbReference type="NCBIfam" id="TIGR03223">
    <property type="entry name" value="Phn_opern_protn"/>
    <property type="match status" value="1"/>
</dbReference>
<proteinExistence type="predicted"/>
<evidence type="ECO:0000313" key="1">
    <source>
        <dbReference type="EMBL" id="MDQ2091326.1"/>
    </source>
</evidence>
<keyword evidence="2" id="KW-1185">Reference proteome</keyword>
<dbReference type="PIRSF" id="PIRSF033328">
    <property type="entry name" value="Phest_Mll4975"/>
    <property type="match status" value="1"/>
</dbReference>
<comment type="caution">
    <text evidence="1">The sequence shown here is derived from an EMBL/GenBank/DDBJ whole genome shotgun (WGS) entry which is preliminary data.</text>
</comment>
<dbReference type="AlphaFoldDB" id="A0AAE4B7C1"/>
<dbReference type="EMBL" id="JANHAX010000005">
    <property type="protein sequence ID" value="MDQ2091326.1"/>
    <property type="molecule type" value="Genomic_DNA"/>
</dbReference>
<gene>
    <name evidence="1" type="ORF">NO357_15605</name>
</gene>
<protein>
    <submittedName>
        <fullName evidence="1">DUF1045 domain-containing protein</fullName>
    </submittedName>
</protein>
<dbReference type="Pfam" id="PF06299">
    <property type="entry name" value="DUF1045"/>
    <property type="match status" value="1"/>
</dbReference>
<dbReference type="Proteomes" id="UP001226762">
    <property type="component" value="Unassembled WGS sequence"/>
</dbReference>
<reference evidence="1" key="2">
    <citation type="submission" date="2023-02" db="EMBL/GenBank/DDBJ databases">
        <title>'Rhodoalgimonas zhirmunskyi' gen. nov., isolated from a red alga.</title>
        <authorList>
            <person name="Nedashkovskaya O.I."/>
            <person name="Otstavnykh N.Y."/>
            <person name="Bystritskaya E.P."/>
            <person name="Balabanova L.A."/>
            <person name="Isaeva M.P."/>
        </authorList>
    </citation>
    <scope>NUCLEOTIDE SEQUENCE</scope>
    <source>
        <strain evidence="1">KCTC 52189</strain>
    </source>
</reference>
<sequence length="229" mass="24795">MPDHSRYAVFYAPPPGALADFGAAWLGWDAADGACRSHPVIEGLPRPVEDITETPRKYGFHGTLKPPFRLAAGSSRAALEADLAALAERHAPVILDGLMLARLGGFLALVPEGDTTDLSALAADCVRGLDTHRAPPSHAELEKRRHDGLTPAQQGNLDRWGYPYVMEAFHFHLTLTGRLPRAEAKTVKAALAPLLKQLLPQPFRIGDLCLFGEAADGRFHILTRHPLGP</sequence>
<dbReference type="RefSeq" id="WP_306736619.1">
    <property type="nucleotide sequence ID" value="NZ_JANHAX010000005.1"/>
</dbReference>
<evidence type="ECO:0000313" key="2">
    <source>
        <dbReference type="Proteomes" id="UP001226762"/>
    </source>
</evidence>
<organism evidence="1 2">
    <name type="scientific">Marimonas arenosa</name>
    <dbReference type="NCBI Taxonomy" id="1795305"/>
    <lineage>
        <taxon>Bacteria</taxon>
        <taxon>Pseudomonadati</taxon>
        <taxon>Pseudomonadota</taxon>
        <taxon>Alphaproteobacteria</taxon>
        <taxon>Rhodobacterales</taxon>
        <taxon>Paracoccaceae</taxon>
        <taxon>Marimonas</taxon>
    </lineage>
</organism>
<reference evidence="1" key="1">
    <citation type="submission" date="2022-07" db="EMBL/GenBank/DDBJ databases">
        <authorList>
            <person name="Otstavnykh N."/>
            <person name="Isaeva M."/>
            <person name="Bystritskaya E."/>
        </authorList>
    </citation>
    <scope>NUCLEOTIDE SEQUENCE</scope>
    <source>
        <strain evidence="1">KCTC 52189</strain>
    </source>
</reference>
<accession>A0AAE4B7C1</accession>